<dbReference type="SUPFAM" id="SSF52540">
    <property type="entry name" value="P-loop containing nucleoside triphosphate hydrolases"/>
    <property type="match status" value="1"/>
</dbReference>
<evidence type="ECO:0000259" key="2">
    <source>
        <dbReference type="Pfam" id="PF13401"/>
    </source>
</evidence>
<dbReference type="PANTHER" id="PTHR35894:SF1">
    <property type="entry name" value="PHOSPHORIBULOKINASE _ URIDINE KINASE FAMILY"/>
    <property type="match status" value="1"/>
</dbReference>
<dbReference type="EMBL" id="CP053452">
    <property type="protein sequence ID" value="QJW93192.1"/>
    <property type="molecule type" value="Genomic_DNA"/>
</dbReference>
<proteinExistence type="predicted"/>
<dbReference type="AlphaFoldDB" id="A0A6M5YJN5"/>
<sequence length="220" mass="23485">MDWSHFGLDRPAFRPAVDPAAYFSAPSHDAARAALAAAFARREPAVLIDGPAGVGKSLVARKWLDDLLPDVPRALLPNAYADRPADLLQAILFDLGKPYQGLSEQELRLAVTGHLLDAATGAFPTVIVIDEAQHLSLAALEELRLLGNLETRQGVAAFAVLVAQPMLRDALRRPAYALFADRVAVRCASSRSPRTSRPGSSGTRCGRPAATPQKCSTTTP</sequence>
<evidence type="ECO:0000256" key="1">
    <source>
        <dbReference type="SAM" id="MobiDB-lite"/>
    </source>
</evidence>
<dbReference type="InterPro" id="IPR052026">
    <property type="entry name" value="ExeA_AAA_ATPase_DNA-bind"/>
</dbReference>
<dbReference type="GO" id="GO:0016887">
    <property type="term" value="F:ATP hydrolysis activity"/>
    <property type="evidence" value="ECO:0007669"/>
    <property type="project" value="InterPro"/>
</dbReference>
<dbReference type="InterPro" id="IPR027417">
    <property type="entry name" value="P-loop_NTPase"/>
</dbReference>
<dbReference type="KEGG" id="ftj:FTUN_0697"/>
<dbReference type="InterPro" id="IPR049945">
    <property type="entry name" value="AAA_22"/>
</dbReference>
<dbReference type="RefSeq" id="WP_171469441.1">
    <property type="nucleotide sequence ID" value="NZ_CP053452.2"/>
</dbReference>
<feature type="compositionally biased region" description="Low complexity" evidence="1">
    <location>
        <begin position="190"/>
        <end position="208"/>
    </location>
</feature>
<dbReference type="PANTHER" id="PTHR35894">
    <property type="entry name" value="GENERAL SECRETION PATHWAY PROTEIN A-RELATED"/>
    <property type="match status" value="1"/>
</dbReference>
<reference evidence="4" key="1">
    <citation type="submission" date="2020-05" db="EMBL/GenBank/DDBJ databases">
        <title>Frigoriglobus tundricola gen. nov., sp. nov., a psychrotolerant cellulolytic planctomycete of the family Gemmataceae with two divergent copies of 16S rRNA gene.</title>
        <authorList>
            <person name="Kulichevskaya I.S."/>
            <person name="Ivanova A.A."/>
            <person name="Naumoff D.G."/>
            <person name="Beletsky A.V."/>
            <person name="Rijpstra W.I.C."/>
            <person name="Sinninghe Damste J.S."/>
            <person name="Mardanov A.V."/>
            <person name="Ravin N.V."/>
            <person name="Dedysh S.N."/>
        </authorList>
    </citation>
    <scope>NUCLEOTIDE SEQUENCE [LARGE SCALE GENOMIC DNA]</scope>
    <source>
        <strain evidence="4">PL17</strain>
    </source>
</reference>
<protein>
    <recommendedName>
        <fullName evidence="2">ORC1/DEAH AAA+ ATPase domain-containing protein</fullName>
    </recommendedName>
</protein>
<dbReference type="Gene3D" id="3.40.50.300">
    <property type="entry name" value="P-loop containing nucleotide triphosphate hydrolases"/>
    <property type="match status" value="1"/>
</dbReference>
<dbReference type="Proteomes" id="UP000503447">
    <property type="component" value="Chromosome"/>
</dbReference>
<organism evidence="3 4">
    <name type="scientific">Frigoriglobus tundricola</name>
    <dbReference type="NCBI Taxonomy" id="2774151"/>
    <lineage>
        <taxon>Bacteria</taxon>
        <taxon>Pseudomonadati</taxon>
        <taxon>Planctomycetota</taxon>
        <taxon>Planctomycetia</taxon>
        <taxon>Gemmatales</taxon>
        <taxon>Gemmataceae</taxon>
        <taxon>Frigoriglobus</taxon>
    </lineage>
</organism>
<accession>A0A6M5YJN5</accession>
<feature type="region of interest" description="Disordered" evidence="1">
    <location>
        <begin position="190"/>
        <end position="220"/>
    </location>
</feature>
<name>A0A6M5YJN5_9BACT</name>
<feature type="domain" description="ORC1/DEAH AAA+ ATPase" evidence="2">
    <location>
        <begin position="43"/>
        <end position="171"/>
    </location>
</feature>
<evidence type="ECO:0000313" key="3">
    <source>
        <dbReference type="EMBL" id="QJW93192.1"/>
    </source>
</evidence>
<keyword evidence="4" id="KW-1185">Reference proteome</keyword>
<gene>
    <name evidence="3" type="ORF">FTUN_0697</name>
</gene>
<dbReference type="Pfam" id="PF13401">
    <property type="entry name" value="AAA_22"/>
    <property type="match status" value="1"/>
</dbReference>
<evidence type="ECO:0000313" key="4">
    <source>
        <dbReference type="Proteomes" id="UP000503447"/>
    </source>
</evidence>